<evidence type="ECO:0000256" key="1">
    <source>
        <dbReference type="SAM" id="Phobius"/>
    </source>
</evidence>
<proteinExistence type="predicted"/>
<feature type="transmembrane region" description="Helical" evidence="1">
    <location>
        <begin position="51"/>
        <end position="70"/>
    </location>
</feature>
<organism evidence="2 3">
    <name type="scientific">Ignelater luminosus</name>
    <name type="common">Cucubano</name>
    <name type="synonym">Pyrophorus luminosus</name>
    <dbReference type="NCBI Taxonomy" id="2038154"/>
    <lineage>
        <taxon>Eukaryota</taxon>
        <taxon>Metazoa</taxon>
        <taxon>Ecdysozoa</taxon>
        <taxon>Arthropoda</taxon>
        <taxon>Hexapoda</taxon>
        <taxon>Insecta</taxon>
        <taxon>Pterygota</taxon>
        <taxon>Neoptera</taxon>
        <taxon>Endopterygota</taxon>
        <taxon>Coleoptera</taxon>
        <taxon>Polyphaga</taxon>
        <taxon>Elateriformia</taxon>
        <taxon>Elateroidea</taxon>
        <taxon>Elateridae</taxon>
        <taxon>Agrypninae</taxon>
        <taxon>Pyrophorini</taxon>
        <taxon>Ignelater</taxon>
    </lineage>
</organism>
<evidence type="ECO:0000313" key="2">
    <source>
        <dbReference type="EMBL" id="KAF2890709.1"/>
    </source>
</evidence>
<keyword evidence="1" id="KW-0812">Transmembrane</keyword>
<reference evidence="2" key="1">
    <citation type="submission" date="2019-08" db="EMBL/GenBank/DDBJ databases">
        <title>The genome of the North American firefly Photinus pyralis.</title>
        <authorList>
            <consortium name="Photinus pyralis genome working group"/>
            <person name="Fallon T.R."/>
            <person name="Sander Lower S.E."/>
            <person name="Weng J.-K."/>
        </authorList>
    </citation>
    <scope>NUCLEOTIDE SEQUENCE</scope>
    <source>
        <strain evidence="2">TRF0915ILg1</strain>
        <tissue evidence="2">Whole body</tissue>
    </source>
</reference>
<evidence type="ECO:0000313" key="3">
    <source>
        <dbReference type="Proteomes" id="UP000801492"/>
    </source>
</evidence>
<sequence length="113" mass="12811">MANYVSIENIDDKNIQYDSNLSNVIENVRCLHTLMSAAVNQLSNSYGSFMAIDQLCVNIMLVINFFVYFMRASDDFNLLLCTIINAVLVVAVILVSHKVKDQVCKIKQSKNRM</sequence>
<accession>A0A8K0CNI7</accession>
<keyword evidence="1" id="KW-0472">Membrane</keyword>
<comment type="caution">
    <text evidence="2">The sequence shown here is derived from an EMBL/GenBank/DDBJ whole genome shotgun (WGS) entry which is preliminary data.</text>
</comment>
<gene>
    <name evidence="2" type="ORF">ILUMI_15464</name>
</gene>
<dbReference type="Proteomes" id="UP000801492">
    <property type="component" value="Unassembled WGS sequence"/>
</dbReference>
<keyword evidence="3" id="KW-1185">Reference proteome</keyword>
<dbReference type="EMBL" id="VTPC01047750">
    <property type="protein sequence ID" value="KAF2890709.1"/>
    <property type="molecule type" value="Genomic_DNA"/>
</dbReference>
<name>A0A8K0CNI7_IGNLU</name>
<dbReference type="AlphaFoldDB" id="A0A8K0CNI7"/>
<keyword evidence="1" id="KW-1133">Transmembrane helix</keyword>
<protein>
    <submittedName>
        <fullName evidence="2">Uncharacterized protein</fullName>
    </submittedName>
</protein>
<feature type="transmembrane region" description="Helical" evidence="1">
    <location>
        <begin position="76"/>
        <end position="95"/>
    </location>
</feature>
<dbReference type="OrthoDB" id="6715617at2759"/>